<dbReference type="AlphaFoldDB" id="C8W3A2"/>
<dbReference type="SUPFAM" id="SSF46785">
    <property type="entry name" value="Winged helix' DNA-binding domain"/>
    <property type="match status" value="1"/>
</dbReference>
<proteinExistence type="predicted"/>
<dbReference type="Proteomes" id="UP000002217">
    <property type="component" value="Chromosome"/>
</dbReference>
<name>C8W3A2_DESAS</name>
<feature type="domain" description="Transcription regulator PadR N-terminal" evidence="1">
    <location>
        <begin position="25"/>
        <end position="97"/>
    </location>
</feature>
<accession>C8W3A2</accession>
<protein>
    <submittedName>
        <fullName evidence="2">Transcriptional regulator, PadR-like family</fullName>
    </submittedName>
</protein>
<dbReference type="eggNOG" id="COG1695">
    <property type="taxonomic scope" value="Bacteria"/>
</dbReference>
<evidence type="ECO:0000313" key="2">
    <source>
        <dbReference type="EMBL" id="ACV61869.1"/>
    </source>
</evidence>
<reference evidence="2 3" key="1">
    <citation type="journal article" date="2009" name="Stand. Genomic Sci.">
        <title>Complete genome sequence of Desulfotomaculum acetoxidans type strain (5575).</title>
        <authorList>
            <person name="Spring S."/>
            <person name="Lapidus A."/>
            <person name="Schroder M."/>
            <person name="Gleim D."/>
            <person name="Sims D."/>
            <person name="Meincke L."/>
            <person name="Glavina Del Rio T."/>
            <person name="Tice H."/>
            <person name="Copeland A."/>
            <person name="Cheng J.F."/>
            <person name="Lucas S."/>
            <person name="Chen F."/>
            <person name="Nolan M."/>
            <person name="Bruce D."/>
            <person name="Goodwin L."/>
            <person name="Pitluck S."/>
            <person name="Ivanova N."/>
            <person name="Mavromatis K."/>
            <person name="Mikhailova N."/>
            <person name="Pati A."/>
            <person name="Chen A."/>
            <person name="Palaniappan K."/>
            <person name="Land M."/>
            <person name="Hauser L."/>
            <person name="Chang Y.J."/>
            <person name="Jeffries C.D."/>
            <person name="Chain P."/>
            <person name="Saunders E."/>
            <person name="Brettin T."/>
            <person name="Detter J.C."/>
            <person name="Goker M."/>
            <person name="Bristow J."/>
            <person name="Eisen J.A."/>
            <person name="Markowitz V."/>
            <person name="Hugenholtz P."/>
            <person name="Kyrpides N.C."/>
            <person name="Klenk H.P."/>
            <person name="Han C."/>
        </authorList>
    </citation>
    <scope>NUCLEOTIDE SEQUENCE [LARGE SCALE GENOMIC DNA]</scope>
    <source>
        <strain evidence="3">ATCC 49208 / DSM 771 / VKM B-1644</strain>
    </source>
</reference>
<sequence>MSKEEKVINKSFHNTSPEKLTYPAILLLLAKIEAHGYDIIQRLNQLEYIEGELETATVYRILRRMEQDKIIVSRWEHGEFGPARRKYQITQSGLQLLDNWVASIQTRKRQIELFLNSYKEYIIIKND</sequence>
<dbReference type="InterPro" id="IPR036390">
    <property type="entry name" value="WH_DNA-bd_sf"/>
</dbReference>
<dbReference type="EMBL" id="CP001720">
    <property type="protein sequence ID" value="ACV61869.1"/>
    <property type="molecule type" value="Genomic_DNA"/>
</dbReference>
<dbReference type="Pfam" id="PF03551">
    <property type="entry name" value="PadR"/>
    <property type="match status" value="1"/>
</dbReference>
<dbReference type="PANTHER" id="PTHR33169:SF14">
    <property type="entry name" value="TRANSCRIPTIONAL REGULATOR RV3488"/>
    <property type="match status" value="1"/>
</dbReference>
<dbReference type="STRING" id="485916.Dtox_0980"/>
<dbReference type="InterPro" id="IPR005149">
    <property type="entry name" value="Tscrpt_reg_PadR_N"/>
</dbReference>
<dbReference type="Gene3D" id="1.10.10.10">
    <property type="entry name" value="Winged helix-like DNA-binding domain superfamily/Winged helix DNA-binding domain"/>
    <property type="match status" value="1"/>
</dbReference>
<organism evidence="2 3">
    <name type="scientific">Desulfofarcimen acetoxidans (strain ATCC 49208 / DSM 771 / KCTC 5769 / VKM B-1644 / 5575)</name>
    <name type="common">Desulfotomaculum acetoxidans</name>
    <dbReference type="NCBI Taxonomy" id="485916"/>
    <lineage>
        <taxon>Bacteria</taxon>
        <taxon>Bacillati</taxon>
        <taxon>Bacillota</taxon>
        <taxon>Clostridia</taxon>
        <taxon>Eubacteriales</taxon>
        <taxon>Peptococcaceae</taxon>
        <taxon>Desulfofarcimen</taxon>
    </lineage>
</organism>
<dbReference type="InterPro" id="IPR052509">
    <property type="entry name" value="Metal_resp_DNA-bind_regulator"/>
</dbReference>
<evidence type="ECO:0000313" key="3">
    <source>
        <dbReference type="Proteomes" id="UP000002217"/>
    </source>
</evidence>
<dbReference type="HOGENOM" id="CLU_063440_5_0_9"/>
<dbReference type="KEGG" id="dae:Dtox_0980"/>
<evidence type="ECO:0000259" key="1">
    <source>
        <dbReference type="Pfam" id="PF03551"/>
    </source>
</evidence>
<dbReference type="OrthoDB" id="9808017at2"/>
<dbReference type="PANTHER" id="PTHR33169">
    <property type="entry name" value="PADR-FAMILY TRANSCRIPTIONAL REGULATOR"/>
    <property type="match status" value="1"/>
</dbReference>
<dbReference type="InterPro" id="IPR036388">
    <property type="entry name" value="WH-like_DNA-bd_sf"/>
</dbReference>
<dbReference type="RefSeq" id="WP_015756584.1">
    <property type="nucleotide sequence ID" value="NC_013216.1"/>
</dbReference>
<keyword evidence="3" id="KW-1185">Reference proteome</keyword>
<gene>
    <name evidence="2" type="ordered locus">Dtox_0980</name>
</gene>